<evidence type="ECO:0000313" key="2">
    <source>
        <dbReference type="Proteomes" id="UP000299102"/>
    </source>
</evidence>
<proteinExistence type="predicted"/>
<dbReference type="Proteomes" id="UP000299102">
    <property type="component" value="Unassembled WGS sequence"/>
</dbReference>
<accession>A0A4C1ZDQ3</accession>
<organism evidence="1 2">
    <name type="scientific">Eumeta variegata</name>
    <name type="common">Bagworm moth</name>
    <name type="synonym">Eumeta japonica</name>
    <dbReference type="NCBI Taxonomy" id="151549"/>
    <lineage>
        <taxon>Eukaryota</taxon>
        <taxon>Metazoa</taxon>
        <taxon>Ecdysozoa</taxon>
        <taxon>Arthropoda</taxon>
        <taxon>Hexapoda</taxon>
        <taxon>Insecta</taxon>
        <taxon>Pterygota</taxon>
        <taxon>Neoptera</taxon>
        <taxon>Endopterygota</taxon>
        <taxon>Lepidoptera</taxon>
        <taxon>Glossata</taxon>
        <taxon>Ditrysia</taxon>
        <taxon>Tineoidea</taxon>
        <taxon>Psychidae</taxon>
        <taxon>Oiketicinae</taxon>
        <taxon>Eumeta</taxon>
    </lineage>
</organism>
<dbReference type="EMBL" id="BGZK01001767">
    <property type="protein sequence ID" value="GBP85908.1"/>
    <property type="molecule type" value="Genomic_DNA"/>
</dbReference>
<sequence length="171" mass="19653">MKREFSQIMATSSKSLPLNYHGIRFWATKADRDPDQVSKAARWETVPRQSRGRQSRTFLRQRLSVLRAMWPIAILRIGEANQDDFCGYDSTAKIRVVKKEEGERMKERESCVQLVALWLRYAHMRRTADGRQVAPADRQPIDFSCSSSAAVVLARCPPDTSVQCFVLQCSW</sequence>
<protein>
    <submittedName>
        <fullName evidence="1">Uncharacterized protein</fullName>
    </submittedName>
</protein>
<dbReference type="AlphaFoldDB" id="A0A4C1ZDQ3"/>
<evidence type="ECO:0000313" key="1">
    <source>
        <dbReference type="EMBL" id="GBP85908.1"/>
    </source>
</evidence>
<keyword evidence="2" id="KW-1185">Reference proteome</keyword>
<dbReference type="OrthoDB" id="10609163at2759"/>
<comment type="caution">
    <text evidence="1">The sequence shown here is derived from an EMBL/GenBank/DDBJ whole genome shotgun (WGS) entry which is preliminary data.</text>
</comment>
<reference evidence="1 2" key="1">
    <citation type="journal article" date="2019" name="Commun. Biol.">
        <title>The bagworm genome reveals a unique fibroin gene that provides high tensile strength.</title>
        <authorList>
            <person name="Kono N."/>
            <person name="Nakamura H."/>
            <person name="Ohtoshi R."/>
            <person name="Tomita M."/>
            <person name="Numata K."/>
            <person name="Arakawa K."/>
        </authorList>
    </citation>
    <scope>NUCLEOTIDE SEQUENCE [LARGE SCALE GENOMIC DNA]</scope>
</reference>
<gene>
    <name evidence="1" type="ORF">EVAR_65243_1</name>
</gene>
<name>A0A4C1ZDQ3_EUMVA</name>